<dbReference type="SUPFAM" id="SSF56349">
    <property type="entry name" value="DNA breaking-rejoining enzymes"/>
    <property type="match status" value="1"/>
</dbReference>
<feature type="domain" description="Tyr recombinase" evidence="2">
    <location>
        <begin position="1"/>
        <end position="76"/>
    </location>
</feature>
<accession>A0AAQ2EUW2</accession>
<reference evidence="3 4" key="1">
    <citation type="submission" date="2017-12" db="EMBL/GenBank/DDBJ databases">
        <authorList>
            <person name="Paulsen S."/>
            <person name="Gram L.K."/>
        </authorList>
    </citation>
    <scope>NUCLEOTIDE SEQUENCE [LARGE SCALE GENOMIC DNA]</scope>
    <source>
        <strain evidence="3 4">S1607</strain>
    </source>
</reference>
<dbReference type="CDD" id="cd00397">
    <property type="entry name" value="DNA_BRE_C"/>
    <property type="match status" value="1"/>
</dbReference>
<organism evidence="3 4">
    <name type="scientific">Pseudoalteromonas piscicida</name>
    <dbReference type="NCBI Taxonomy" id="43662"/>
    <lineage>
        <taxon>Bacteria</taxon>
        <taxon>Pseudomonadati</taxon>
        <taxon>Pseudomonadota</taxon>
        <taxon>Gammaproteobacteria</taxon>
        <taxon>Alteromonadales</taxon>
        <taxon>Pseudoalteromonadaceae</taxon>
        <taxon>Pseudoalteromonas</taxon>
    </lineage>
</organism>
<dbReference type="PROSITE" id="PS51898">
    <property type="entry name" value="TYR_RECOMBINASE"/>
    <property type="match status" value="1"/>
</dbReference>
<dbReference type="RefSeq" id="WP_082086191.1">
    <property type="nucleotide sequence ID" value="NZ_JXXW01000017.1"/>
</dbReference>
<evidence type="ECO:0000313" key="4">
    <source>
        <dbReference type="Proteomes" id="UP000305423"/>
    </source>
</evidence>
<evidence type="ECO:0000256" key="1">
    <source>
        <dbReference type="ARBA" id="ARBA00023172"/>
    </source>
</evidence>
<sequence>MLKSYIAQRKRLNKKCIYFFTSSKYGTQLSYDVLRRYISSLREYSGIHFYAHKLRRTFATLMLEGGCDLYALAKMM</sequence>
<dbReference type="InterPro" id="IPR002104">
    <property type="entry name" value="Integrase_catalytic"/>
</dbReference>
<reference evidence="4" key="2">
    <citation type="submission" date="2019-06" db="EMBL/GenBank/DDBJ databases">
        <title>Co-occurence of chitin degradation, pigmentation and bioactivity in marine Pseudoalteromonas.</title>
        <authorList>
            <person name="Sonnenschein E.C."/>
            <person name="Bech P.K."/>
        </authorList>
    </citation>
    <scope>NUCLEOTIDE SEQUENCE [LARGE SCALE GENOMIC DNA]</scope>
    <source>
        <strain evidence="4">S1607</strain>
    </source>
</reference>
<dbReference type="Proteomes" id="UP000305423">
    <property type="component" value="Unassembled WGS sequence"/>
</dbReference>
<keyword evidence="1" id="KW-0233">DNA recombination</keyword>
<comment type="caution">
    <text evidence="3">The sequence shown here is derived from an EMBL/GenBank/DDBJ whole genome shotgun (WGS) entry which is preliminary data.</text>
</comment>
<dbReference type="Gene3D" id="1.10.443.10">
    <property type="entry name" value="Intergrase catalytic core"/>
    <property type="match status" value="1"/>
</dbReference>
<proteinExistence type="predicted"/>
<name>A0AAQ2EUW2_PSEO7</name>
<evidence type="ECO:0000259" key="2">
    <source>
        <dbReference type="PROSITE" id="PS51898"/>
    </source>
</evidence>
<dbReference type="Pfam" id="PF00589">
    <property type="entry name" value="Phage_integrase"/>
    <property type="match status" value="1"/>
</dbReference>
<protein>
    <submittedName>
        <fullName evidence="3">Site-specific integrase</fullName>
    </submittedName>
</protein>
<dbReference type="GO" id="GO:0003677">
    <property type="term" value="F:DNA binding"/>
    <property type="evidence" value="ECO:0007669"/>
    <property type="project" value="InterPro"/>
</dbReference>
<dbReference type="InterPro" id="IPR011010">
    <property type="entry name" value="DNA_brk_join_enz"/>
</dbReference>
<gene>
    <name evidence="3" type="ORF">CWB74_08685</name>
</gene>
<dbReference type="EMBL" id="PNEL01000021">
    <property type="protein sequence ID" value="TMN78326.1"/>
    <property type="molecule type" value="Genomic_DNA"/>
</dbReference>
<dbReference type="AlphaFoldDB" id="A0AAQ2EUW2"/>
<evidence type="ECO:0000313" key="3">
    <source>
        <dbReference type="EMBL" id="TMN78326.1"/>
    </source>
</evidence>
<dbReference type="GO" id="GO:0015074">
    <property type="term" value="P:DNA integration"/>
    <property type="evidence" value="ECO:0007669"/>
    <property type="project" value="InterPro"/>
</dbReference>
<dbReference type="InterPro" id="IPR013762">
    <property type="entry name" value="Integrase-like_cat_sf"/>
</dbReference>
<dbReference type="GO" id="GO:0006310">
    <property type="term" value="P:DNA recombination"/>
    <property type="evidence" value="ECO:0007669"/>
    <property type="project" value="UniProtKB-KW"/>
</dbReference>